<dbReference type="GO" id="GO:0033539">
    <property type="term" value="P:fatty acid beta-oxidation using acyl-CoA dehydrogenase"/>
    <property type="evidence" value="ECO:0007669"/>
    <property type="project" value="TreeGrafter"/>
</dbReference>
<keyword evidence="1" id="KW-0285">Flavoprotein</keyword>
<protein>
    <recommendedName>
        <fullName evidence="3">Acyl-CoA dehydrogenase/oxidase C-terminal domain-containing protein</fullName>
    </recommendedName>
</protein>
<keyword evidence="2" id="KW-0560">Oxidoreductase</keyword>
<dbReference type="PANTHER" id="PTHR48083:SF2">
    <property type="entry name" value="MEDIUM-CHAIN SPECIFIC ACYL-COA DEHYDROGENASE, MITOCHONDRIAL"/>
    <property type="match status" value="1"/>
</dbReference>
<evidence type="ECO:0000313" key="4">
    <source>
        <dbReference type="EMBL" id="GAG66274.1"/>
    </source>
</evidence>
<gene>
    <name evidence="4" type="ORF">S01H4_20660</name>
</gene>
<reference evidence="4" key="1">
    <citation type="journal article" date="2014" name="Front. Microbiol.">
        <title>High frequency of phylogenetically diverse reductive dehalogenase-homologous genes in deep subseafloor sedimentary metagenomes.</title>
        <authorList>
            <person name="Kawai M."/>
            <person name="Futagami T."/>
            <person name="Toyoda A."/>
            <person name="Takaki Y."/>
            <person name="Nishi S."/>
            <person name="Hori S."/>
            <person name="Arai W."/>
            <person name="Tsubouchi T."/>
            <person name="Morono Y."/>
            <person name="Uchiyama I."/>
            <person name="Ito T."/>
            <person name="Fujiyama A."/>
            <person name="Inagaki F."/>
            <person name="Takami H."/>
        </authorList>
    </citation>
    <scope>NUCLEOTIDE SEQUENCE</scope>
    <source>
        <strain evidence="4">Expedition CK06-06</strain>
    </source>
</reference>
<dbReference type="SUPFAM" id="SSF47203">
    <property type="entry name" value="Acyl-CoA dehydrogenase C-terminal domain-like"/>
    <property type="match status" value="1"/>
</dbReference>
<evidence type="ECO:0000259" key="3">
    <source>
        <dbReference type="Pfam" id="PF00441"/>
    </source>
</evidence>
<dbReference type="CDD" id="cd00567">
    <property type="entry name" value="ACAD"/>
    <property type="match status" value="1"/>
</dbReference>
<sequence>LDEALNHITERKLFNQTLADFQITQDRIADMATDIDSAALLIYRAAWEKDNGAERVTREAAMAKMHATEMAQTVIDKAIQMLGGKGVTRGEVLERLYRDIRPLRIYEGATVS</sequence>
<dbReference type="GO" id="GO:0005737">
    <property type="term" value="C:cytoplasm"/>
    <property type="evidence" value="ECO:0007669"/>
    <property type="project" value="TreeGrafter"/>
</dbReference>
<accession>X0ZAL4</accession>
<dbReference type="AlphaFoldDB" id="X0ZAL4"/>
<comment type="caution">
    <text evidence="4">The sequence shown here is derived from an EMBL/GenBank/DDBJ whole genome shotgun (WGS) entry which is preliminary data.</text>
</comment>
<dbReference type="EMBL" id="BART01009305">
    <property type="protein sequence ID" value="GAG66274.1"/>
    <property type="molecule type" value="Genomic_DNA"/>
</dbReference>
<evidence type="ECO:0000256" key="2">
    <source>
        <dbReference type="ARBA" id="ARBA00023002"/>
    </source>
</evidence>
<feature type="non-terminal residue" evidence="4">
    <location>
        <position position="1"/>
    </location>
</feature>
<name>X0ZAL4_9ZZZZ</name>
<dbReference type="InterPro" id="IPR050741">
    <property type="entry name" value="Acyl-CoA_dehydrogenase"/>
</dbReference>
<dbReference type="Gene3D" id="1.20.140.10">
    <property type="entry name" value="Butyryl-CoA Dehydrogenase, subunit A, domain 3"/>
    <property type="match status" value="1"/>
</dbReference>
<dbReference type="GO" id="GO:0003995">
    <property type="term" value="F:acyl-CoA dehydrogenase activity"/>
    <property type="evidence" value="ECO:0007669"/>
    <property type="project" value="TreeGrafter"/>
</dbReference>
<proteinExistence type="predicted"/>
<feature type="domain" description="Acyl-CoA dehydrogenase/oxidase C-terminal" evidence="3">
    <location>
        <begin position="1"/>
        <end position="110"/>
    </location>
</feature>
<dbReference type="PANTHER" id="PTHR48083">
    <property type="entry name" value="MEDIUM-CHAIN SPECIFIC ACYL-COA DEHYDROGENASE, MITOCHONDRIAL-RELATED"/>
    <property type="match status" value="1"/>
</dbReference>
<dbReference type="Pfam" id="PF00441">
    <property type="entry name" value="Acyl-CoA_dh_1"/>
    <property type="match status" value="1"/>
</dbReference>
<dbReference type="InterPro" id="IPR036250">
    <property type="entry name" value="AcylCo_DH-like_C"/>
</dbReference>
<evidence type="ECO:0000256" key="1">
    <source>
        <dbReference type="ARBA" id="ARBA00022630"/>
    </source>
</evidence>
<organism evidence="4">
    <name type="scientific">marine sediment metagenome</name>
    <dbReference type="NCBI Taxonomy" id="412755"/>
    <lineage>
        <taxon>unclassified sequences</taxon>
        <taxon>metagenomes</taxon>
        <taxon>ecological metagenomes</taxon>
    </lineage>
</organism>
<dbReference type="InterPro" id="IPR009075">
    <property type="entry name" value="AcylCo_DH/oxidase_C"/>
</dbReference>